<reference evidence="1 2" key="1">
    <citation type="submission" date="2016-07" db="EMBL/GenBank/DDBJ databases">
        <title>Pervasive Adenine N6-methylation of Active Genes in Fungi.</title>
        <authorList>
            <consortium name="DOE Joint Genome Institute"/>
            <person name="Mondo S.J."/>
            <person name="Dannebaum R.O."/>
            <person name="Kuo R.C."/>
            <person name="Labutti K."/>
            <person name="Haridas S."/>
            <person name="Kuo A."/>
            <person name="Salamov A."/>
            <person name="Ahrendt S.R."/>
            <person name="Lipzen A."/>
            <person name="Sullivan W."/>
            <person name="Andreopoulos W.B."/>
            <person name="Clum A."/>
            <person name="Lindquist E."/>
            <person name="Daum C."/>
            <person name="Ramamoorthy G.K."/>
            <person name="Gryganskyi A."/>
            <person name="Culley D."/>
            <person name="Magnuson J.K."/>
            <person name="James T.Y."/>
            <person name="O'Malley M.A."/>
            <person name="Stajich J.E."/>
            <person name="Spatafora J.W."/>
            <person name="Visel A."/>
            <person name="Grigoriev I.V."/>
        </authorList>
    </citation>
    <scope>NUCLEOTIDE SEQUENCE [LARGE SCALE GENOMIC DNA]</scope>
    <source>
        <strain evidence="1 2">JEL800</strain>
    </source>
</reference>
<dbReference type="EMBL" id="MCGO01000026">
    <property type="protein sequence ID" value="ORY43088.1"/>
    <property type="molecule type" value="Genomic_DNA"/>
</dbReference>
<comment type="caution">
    <text evidence="1">The sequence shown here is derived from an EMBL/GenBank/DDBJ whole genome shotgun (WGS) entry which is preliminary data.</text>
</comment>
<protein>
    <submittedName>
        <fullName evidence="1">Uncharacterized protein</fullName>
    </submittedName>
</protein>
<proteinExistence type="predicted"/>
<dbReference type="Proteomes" id="UP000193642">
    <property type="component" value="Unassembled WGS sequence"/>
</dbReference>
<accession>A0A1Y2C7T7</accession>
<dbReference type="AlphaFoldDB" id="A0A1Y2C7T7"/>
<evidence type="ECO:0000313" key="2">
    <source>
        <dbReference type="Proteomes" id="UP000193642"/>
    </source>
</evidence>
<evidence type="ECO:0000313" key="1">
    <source>
        <dbReference type="EMBL" id="ORY43088.1"/>
    </source>
</evidence>
<organism evidence="1 2">
    <name type="scientific">Rhizoclosmatium globosum</name>
    <dbReference type="NCBI Taxonomy" id="329046"/>
    <lineage>
        <taxon>Eukaryota</taxon>
        <taxon>Fungi</taxon>
        <taxon>Fungi incertae sedis</taxon>
        <taxon>Chytridiomycota</taxon>
        <taxon>Chytridiomycota incertae sedis</taxon>
        <taxon>Chytridiomycetes</taxon>
        <taxon>Chytridiales</taxon>
        <taxon>Chytriomycetaceae</taxon>
        <taxon>Rhizoclosmatium</taxon>
    </lineage>
</organism>
<keyword evidence="2" id="KW-1185">Reference proteome</keyword>
<gene>
    <name evidence="1" type="ORF">BCR33DRAFT_717822</name>
</gene>
<sequence length="150" mass="16398">MNPVHQRDDAVKVSLCCSVPTSSAASANKLKGSFTYANIHSRKSAGDTAYPRFLWSATSPNTFTSSSRNIQRTIEGDGESIDGLPSKSTLMREREGGALMMRLCCFLPPPTHHHTSPSTVQRLPTSLHRFVFDGFKLSHPLGQHQPFGVA</sequence>
<name>A0A1Y2C7T7_9FUNG</name>